<dbReference type="PANTHER" id="PTHR45719:SF5">
    <property type="entry name" value="BETA-GLUCURONOSYLTRANSFERASE GLCAT14B-LIKE"/>
    <property type="match status" value="1"/>
</dbReference>
<comment type="subcellular location">
    <subcellularLocation>
        <location evidence="1">Membrane</location>
        <topology evidence="1">Single-pass type II membrane protein</topology>
    </subcellularLocation>
</comment>
<keyword evidence="2" id="KW-0328">Glycosyltransferase</keyword>
<evidence type="ECO:0000256" key="5">
    <source>
        <dbReference type="ARBA" id="ARBA00023180"/>
    </source>
</evidence>
<keyword evidence="4" id="KW-0472">Membrane</keyword>
<gene>
    <name evidence="6" type="ORF">C1H46_027587</name>
</gene>
<evidence type="ECO:0000313" key="7">
    <source>
        <dbReference type="Proteomes" id="UP000315295"/>
    </source>
</evidence>
<keyword evidence="7" id="KW-1185">Reference proteome</keyword>
<dbReference type="InterPro" id="IPR044610">
    <property type="entry name" value="GLCAT14A/B/C"/>
</dbReference>
<dbReference type="Pfam" id="PF02485">
    <property type="entry name" value="Branch"/>
    <property type="match status" value="1"/>
</dbReference>
<dbReference type="GO" id="GO:0016020">
    <property type="term" value="C:membrane"/>
    <property type="evidence" value="ECO:0007669"/>
    <property type="project" value="UniProtKB-SubCell"/>
</dbReference>
<name>A0A540LK28_MALBA</name>
<keyword evidence="5" id="KW-0325">Glycoprotein</keyword>
<protein>
    <submittedName>
        <fullName evidence="6">Uncharacterized protein</fullName>
    </submittedName>
</protein>
<comment type="caution">
    <text evidence="6">The sequence shown here is derived from an EMBL/GenBank/DDBJ whole genome shotgun (WGS) entry which is preliminary data.</text>
</comment>
<dbReference type="AlphaFoldDB" id="A0A540LK28"/>
<evidence type="ECO:0000256" key="4">
    <source>
        <dbReference type="ARBA" id="ARBA00023136"/>
    </source>
</evidence>
<evidence type="ECO:0000256" key="2">
    <source>
        <dbReference type="ARBA" id="ARBA00022676"/>
    </source>
</evidence>
<evidence type="ECO:0000313" key="6">
    <source>
        <dbReference type="EMBL" id="TQD86823.1"/>
    </source>
</evidence>
<accession>A0A540LK28</accession>
<evidence type="ECO:0000256" key="3">
    <source>
        <dbReference type="ARBA" id="ARBA00022679"/>
    </source>
</evidence>
<dbReference type="GO" id="GO:0015020">
    <property type="term" value="F:glucuronosyltransferase activity"/>
    <property type="evidence" value="ECO:0007669"/>
    <property type="project" value="InterPro"/>
</dbReference>
<proteinExistence type="predicted"/>
<dbReference type="EMBL" id="VIEB01000555">
    <property type="protein sequence ID" value="TQD86823.1"/>
    <property type="molecule type" value="Genomic_DNA"/>
</dbReference>
<dbReference type="PANTHER" id="PTHR45719">
    <property type="entry name" value="GLYCOSYLTRANSFERASE"/>
    <property type="match status" value="1"/>
</dbReference>
<keyword evidence="3" id="KW-0808">Transferase</keyword>
<organism evidence="6 7">
    <name type="scientific">Malus baccata</name>
    <name type="common">Siberian crab apple</name>
    <name type="synonym">Pyrus baccata</name>
    <dbReference type="NCBI Taxonomy" id="106549"/>
    <lineage>
        <taxon>Eukaryota</taxon>
        <taxon>Viridiplantae</taxon>
        <taxon>Streptophyta</taxon>
        <taxon>Embryophyta</taxon>
        <taxon>Tracheophyta</taxon>
        <taxon>Spermatophyta</taxon>
        <taxon>Magnoliopsida</taxon>
        <taxon>eudicotyledons</taxon>
        <taxon>Gunneridae</taxon>
        <taxon>Pentapetalae</taxon>
        <taxon>rosids</taxon>
        <taxon>fabids</taxon>
        <taxon>Rosales</taxon>
        <taxon>Rosaceae</taxon>
        <taxon>Amygdaloideae</taxon>
        <taxon>Maleae</taxon>
        <taxon>Malus</taxon>
    </lineage>
</organism>
<dbReference type="Proteomes" id="UP000315295">
    <property type="component" value="Unassembled WGS sequence"/>
</dbReference>
<dbReference type="InterPro" id="IPR003406">
    <property type="entry name" value="Glyco_trans_14"/>
</dbReference>
<reference evidence="6 7" key="1">
    <citation type="journal article" date="2019" name="G3 (Bethesda)">
        <title>Sequencing of a Wild Apple (Malus baccata) Genome Unravels the Differences Between Cultivated and Wild Apple Species Regarding Disease Resistance and Cold Tolerance.</title>
        <authorList>
            <person name="Chen X."/>
        </authorList>
    </citation>
    <scope>NUCLEOTIDE SEQUENCE [LARGE SCALE GENOMIC DNA]</scope>
    <source>
        <strain evidence="7">cv. Shandingzi</strain>
        <tissue evidence="6">Leaves</tissue>
    </source>
</reference>
<sequence>MVTNTLHATAILLNEGGEWDWFINLSASDYPLVTQDDLLHVLSSIPRNLNFIEHTSDIGWNEDQRASLL</sequence>
<evidence type="ECO:0000256" key="1">
    <source>
        <dbReference type="ARBA" id="ARBA00004606"/>
    </source>
</evidence>
<dbReference type="STRING" id="106549.A0A540LK28"/>